<dbReference type="Pfam" id="PF03714">
    <property type="entry name" value="PUD"/>
    <property type="match status" value="2"/>
</dbReference>
<dbReference type="NCBIfam" id="TIGR01168">
    <property type="entry name" value="YSIRK_signal"/>
    <property type="match status" value="1"/>
</dbReference>
<feature type="region of interest" description="Disordered" evidence="12">
    <location>
        <begin position="44"/>
        <end position="140"/>
    </location>
</feature>
<evidence type="ECO:0000256" key="2">
    <source>
        <dbReference type="ARBA" id="ARBA00022512"/>
    </source>
</evidence>
<feature type="transmembrane region" description="Helical" evidence="13">
    <location>
        <begin position="1276"/>
        <end position="1293"/>
    </location>
</feature>
<evidence type="ECO:0000256" key="7">
    <source>
        <dbReference type="ARBA" id="ARBA00023295"/>
    </source>
</evidence>
<dbReference type="InterPro" id="IPR011838">
    <property type="entry name" value="Pullulan_Gpos"/>
</dbReference>
<protein>
    <recommendedName>
        <fullName evidence="9">pullulanase</fullName>
        <ecNumber evidence="9">3.2.1.41</ecNumber>
    </recommendedName>
    <alternativeName>
        <fullName evidence="10">Alpha-dextrin endo-1,6-alpha-glucosidase</fullName>
    </alternativeName>
    <alternativeName>
        <fullName evidence="11">Pullulan 6-glucanohydrolase</fullName>
    </alternativeName>
</protein>
<keyword evidence="7 15" id="KW-0326">Glycosidase</keyword>
<dbReference type="InterPro" id="IPR005323">
    <property type="entry name" value="CBM41_pullulanase"/>
</dbReference>
<keyword evidence="13" id="KW-0812">Transmembrane</keyword>
<evidence type="ECO:0000256" key="13">
    <source>
        <dbReference type="SAM" id="Phobius"/>
    </source>
</evidence>
<evidence type="ECO:0000313" key="16">
    <source>
        <dbReference type="Proteomes" id="UP000723776"/>
    </source>
</evidence>
<evidence type="ECO:0000256" key="11">
    <source>
        <dbReference type="ARBA" id="ARBA00031076"/>
    </source>
</evidence>
<evidence type="ECO:0000256" key="6">
    <source>
        <dbReference type="ARBA" id="ARBA00023088"/>
    </source>
</evidence>
<dbReference type="Pfam" id="PF04650">
    <property type="entry name" value="YSIRK_signal"/>
    <property type="match status" value="1"/>
</dbReference>
<dbReference type="CDD" id="cd11341">
    <property type="entry name" value="AmyAc_Pullulanase_LD-like"/>
    <property type="match status" value="1"/>
</dbReference>
<feature type="compositionally biased region" description="Low complexity" evidence="12">
    <location>
        <begin position="99"/>
        <end position="116"/>
    </location>
</feature>
<dbReference type="NCBIfam" id="TIGR02102">
    <property type="entry name" value="pullulan_Gpos"/>
    <property type="match status" value="1"/>
</dbReference>
<comment type="similarity">
    <text evidence="1">Belongs to the glycosyl hydrolase 13 family.</text>
</comment>
<feature type="compositionally biased region" description="Polar residues" evidence="12">
    <location>
        <begin position="1175"/>
        <end position="1201"/>
    </location>
</feature>
<dbReference type="RefSeq" id="WP_218493607.1">
    <property type="nucleotide sequence ID" value="NZ_JAHUZC010000002.1"/>
</dbReference>
<keyword evidence="13" id="KW-1133">Transmembrane helix</keyword>
<keyword evidence="5 15" id="KW-0378">Hydrolase</keyword>
<keyword evidence="13" id="KW-0472">Membrane</keyword>
<feature type="compositionally biased region" description="Low complexity" evidence="12">
    <location>
        <begin position="123"/>
        <end position="134"/>
    </location>
</feature>
<evidence type="ECO:0000256" key="12">
    <source>
        <dbReference type="SAM" id="MobiDB-lite"/>
    </source>
</evidence>
<accession>A0ABS6ST26</accession>
<sequence length="1299" mass="144543">MRKTPSHTEKKMVYSIRSLKNGTGSVLIGASLVLLAMATPTISANENTTSNKGTSNETTTALAQPLTDTATSSGKKESDISSPKNANASLEKKEEKQPATEAPTPAATPADSAPQTGQDRSNEPTTATSPVTTETKAEEPIEDNYFRIHVKKLPEENKDAQGLWTWDDVEKPSENWPNGALSFKDAKKDDYGYYLDVKLKGEQAKKISFLINNTAGKNLTGDKSVEKLSPKMNEAWLDQDHKVFSYEPQPAGTIRVNYYRTDGNYDKKSLWYWGDVKNPSSGEWPNGTDFTATGKYGRYIDIPLKDAAKDLGFLLLDRNKQGDDVKIRKEDYKFTDLKNHSQIFLKDDDETIYTNPYYVHDIRMTGAQHVGTSSIESSFSTLVGAKKEDILKHSSITNHLGNKVTITDVAIDEAGKKVTYSGDFSDTKHPYTVSYNSDKFTTKTSWRLKDETYSYDGKLGADLKEEGKQVDLTLWSPSADKVSVVVYDKNNPEKVVGTVALEKGERGTWKQTLDSTNKLGITDFTGYYYQYQIERQGKTVLALDPYAKSLAAWNSDDAKIDDVHKVAKAAFVDPAKLGPQDLTYGKIHNFKTREDAVIYEAHVRDFTSDPAIAKDLTKPFGTFEAFIEKLDYLKDLGVTHIQLLPVLSYYFVNELKNHERLSDYASSNSNYNWGYDPQNYFSLTGMYSSDPKNPEKRIAEFKNLINEIHKRGMGAILDVVYNHTAKVDLFEDLEPNYYHFMDADGTPRTSFGGGRLGTTHHMTKRLLVDSIKYLVDTYKVDGFRFDMMGDHDAASIEEAYKAARALNPNLIMLGEGWRTYAGDENMPTKAADQDWMKHTDTVAVFSDDIRNNLKSGYPNEGQPAFITGGKRDINTIFKNLIAQPTNFEADSPGDVIQYIAAHDNLTLFDIIAQSIKKDPSKAENYAEIHRRLRLGNLMVLTAQGTPFIHSGQEYGRTKQFRDPAYKTPVAEDKVPNKSHLLRDKDGNPFDYPYFIHDSYDSSDAVNKFDWTKATDGKAYPENVKSRDYMKGLIALRQSTDAFRLKSLQDIKDRVHLITVPGQNGVAKEDVVIGYQITAPNGDIYAVFVNADEKAREFNLGTAFAHLRNAEVLADENQAGPVGIANPQGLEWTEKGLKLNALTATVLRVSQGGAIVAPAMEEKPEFDLSSLKQEHGQNNGQDNMSNRVVKPEQQTPAPQTKPDSTRPDEKVADAEDKPSQATTDSQAEQPAQEAQPASVSEAIQNGSVENSSKENIPATPAKQAELPNTGTKNDHKLLFAGISLLALLGLGFLLKNKKEN</sequence>
<dbReference type="PROSITE" id="PS50847">
    <property type="entry name" value="GRAM_POS_ANCHORING"/>
    <property type="match status" value="1"/>
</dbReference>
<feature type="compositionally biased region" description="Basic and acidic residues" evidence="12">
    <location>
        <begin position="1202"/>
        <end position="1217"/>
    </location>
</feature>
<evidence type="ECO:0000256" key="3">
    <source>
        <dbReference type="ARBA" id="ARBA00022525"/>
    </source>
</evidence>
<evidence type="ECO:0000256" key="8">
    <source>
        <dbReference type="ARBA" id="ARBA00023965"/>
    </source>
</evidence>
<feature type="compositionally biased region" description="Polar residues" evidence="12">
    <location>
        <begin position="1240"/>
        <end position="1253"/>
    </location>
</feature>
<proteinExistence type="inferred from homology"/>
<comment type="caution">
    <text evidence="15">The sequence shown here is derived from an EMBL/GenBank/DDBJ whole genome shotgun (WGS) entry which is preliminary data.</text>
</comment>
<name>A0ABS6ST26_9STRE</name>
<organism evidence="15 16">
    <name type="scientific">Streptococcus vulneris</name>
    <dbReference type="NCBI Taxonomy" id="2853160"/>
    <lineage>
        <taxon>Bacteria</taxon>
        <taxon>Bacillati</taxon>
        <taxon>Bacillota</taxon>
        <taxon>Bacilli</taxon>
        <taxon>Lactobacillales</taxon>
        <taxon>Streptococcaceae</taxon>
        <taxon>Streptococcus</taxon>
    </lineage>
</organism>
<reference evidence="15 16" key="1">
    <citation type="submission" date="2021-06" db="EMBL/GenBank/DDBJ databases">
        <title>A novel Streptococcus species isolated from patients with diabetic foot ulcer (DFU).</title>
        <authorList>
            <person name="Chen Y.-S."/>
        </authorList>
    </citation>
    <scope>NUCLEOTIDE SEQUENCE [LARGE SCALE GENOMIC DNA]</scope>
    <source>
        <strain evidence="15 16">DM3B3</strain>
    </source>
</reference>
<keyword evidence="16" id="KW-1185">Reference proteome</keyword>
<evidence type="ECO:0000259" key="14">
    <source>
        <dbReference type="PROSITE" id="PS50847"/>
    </source>
</evidence>
<dbReference type="NCBIfam" id="TIGR01167">
    <property type="entry name" value="LPXTG_anchor"/>
    <property type="match status" value="1"/>
</dbReference>
<keyword evidence="6" id="KW-0572">Peptidoglycan-anchor</keyword>
<dbReference type="InterPro" id="IPR040806">
    <property type="entry name" value="SpuA_C"/>
</dbReference>
<dbReference type="CDD" id="cd10315">
    <property type="entry name" value="CBM41_pullulanase"/>
    <property type="match status" value="2"/>
</dbReference>
<dbReference type="EC" id="3.2.1.41" evidence="9"/>
<dbReference type="Proteomes" id="UP000723776">
    <property type="component" value="Unassembled WGS sequence"/>
</dbReference>
<feature type="compositionally biased region" description="Polar residues" evidence="12">
    <location>
        <begin position="44"/>
        <end position="73"/>
    </location>
</feature>
<dbReference type="CDD" id="cd02860">
    <property type="entry name" value="E_set_Pullulanase"/>
    <property type="match status" value="1"/>
</dbReference>
<keyword evidence="4" id="KW-0732">Signal</keyword>
<dbReference type="InterPro" id="IPR005877">
    <property type="entry name" value="YSIRK_signal_dom"/>
</dbReference>
<gene>
    <name evidence="15" type="ORF">KUA57_03195</name>
</gene>
<dbReference type="Pfam" id="PF00128">
    <property type="entry name" value="Alpha-amylase"/>
    <property type="match status" value="1"/>
</dbReference>
<dbReference type="InterPro" id="IPR004193">
    <property type="entry name" value="Glyco_hydro_13_N"/>
</dbReference>
<feature type="domain" description="Gram-positive cocci surface proteins LPxTG" evidence="14">
    <location>
        <begin position="1265"/>
        <end position="1299"/>
    </location>
</feature>
<evidence type="ECO:0000256" key="9">
    <source>
        <dbReference type="ARBA" id="ARBA00024062"/>
    </source>
</evidence>
<dbReference type="InterPro" id="IPR019931">
    <property type="entry name" value="LPXTG_anchor"/>
</dbReference>
<feature type="compositionally biased region" description="Low complexity" evidence="12">
    <location>
        <begin position="1225"/>
        <end position="1236"/>
    </location>
</feature>
<feature type="region of interest" description="Disordered" evidence="12">
    <location>
        <begin position="1172"/>
        <end position="1272"/>
    </location>
</feature>
<dbReference type="SMART" id="SM00642">
    <property type="entry name" value="Aamy"/>
    <property type="match status" value="1"/>
</dbReference>
<evidence type="ECO:0000313" key="15">
    <source>
        <dbReference type="EMBL" id="MBV7364886.1"/>
    </source>
</evidence>
<dbReference type="Pfam" id="PF02922">
    <property type="entry name" value="CBM_48"/>
    <property type="match status" value="1"/>
</dbReference>
<evidence type="ECO:0000256" key="10">
    <source>
        <dbReference type="ARBA" id="ARBA00029618"/>
    </source>
</evidence>
<dbReference type="Pfam" id="PF18033">
    <property type="entry name" value="SpuA_C"/>
    <property type="match status" value="1"/>
</dbReference>
<dbReference type="GO" id="GO:0051060">
    <property type="term" value="F:pullulanase activity"/>
    <property type="evidence" value="ECO:0007669"/>
    <property type="project" value="UniProtKB-EC"/>
</dbReference>
<keyword evidence="2" id="KW-0134">Cell wall</keyword>
<dbReference type="PANTHER" id="PTHR43002">
    <property type="entry name" value="GLYCOGEN DEBRANCHING ENZYME"/>
    <property type="match status" value="1"/>
</dbReference>
<comment type="catalytic activity">
    <reaction evidence="8">
        <text>Hydrolysis of (1-&gt;6)-alpha-D-glucosidic linkages in pullulan, amylopectin and glycogen, and in the alpha- and beta-limit dextrins of amylopectin and glycogen.</text>
        <dbReference type="EC" id="3.2.1.41"/>
    </reaction>
</comment>
<dbReference type="EMBL" id="JAHUZC010000002">
    <property type="protein sequence ID" value="MBV7364886.1"/>
    <property type="molecule type" value="Genomic_DNA"/>
</dbReference>
<evidence type="ECO:0000256" key="5">
    <source>
        <dbReference type="ARBA" id="ARBA00022801"/>
    </source>
</evidence>
<dbReference type="InterPro" id="IPR006047">
    <property type="entry name" value="GH13_cat_dom"/>
</dbReference>
<evidence type="ECO:0000256" key="1">
    <source>
        <dbReference type="ARBA" id="ARBA00008061"/>
    </source>
</evidence>
<dbReference type="Pfam" id="PF00746">
    <property type="entry name" value="Gram_pos_anchor"/>
    <property type="match status" value="1"/>
</dbReference>
<keyword evidence="3" id="KW-0964">Secreted</keyword>
<evidence type="ECO:0000256" key="4">
    <source>
        <dbReference type="ARBA" id="ARBA00022729"/>
    </source>
</evidence>